<feature type="region of interest" description="Disordered" evidence="1">
    <location>
        <begin position="375"/>
        <end position="397"/>
    </location>
</feature>
<comment type="caution">
    <text evidence="2">The sequence shown here is derived from an EMBL/GenBank/DDBJ whole genome shotgun (WGS) entry which is preliminary data.</text>
</comment>
<name>A0A9W9D0L2_9PEZI</name>
<gene>
    <name evidence="2" type="ORF">N0V93_003958</name>
</gene>
<dbReference type="AlphaFoldDB" id="A0A9W9D0L2"/>
<proteinExistence type="predicted"/>
<feature type="compositionally biased region" description="Basic and acidic residues" evidence="1">
    <location>
        <begin position="487"/>
        <end position="496"/>
    </location>
</feature>
<feature type="region of interest" description="Disordered" evidence="1">
    <location>
        <begin position="456"/>
        <end position="499"/>
    </location>
</feature>
<evidence type="ECO:0000313" key="3">
    <source>
        <dbReference type="Proteomes" id="UP001140453"/>
    </source>
</evidence>
<organism evidence="2 3">
    <name type="scientific">Gnomoniopsis smithogilvyi</name>
    <dbReference type="NCBI Taxonomy" id="1191159"/>
    <lineage>
        <taxon>Eukaryota</taxon>
        <taxon>Fungi</taxon>
        <taxon>Dikarya</taxon>
        <taxon>Ascomycota</taxon>
        <taxon>Pezizomycotina</taxon>
        <taxon>Sordariomycetes</taxon>
        <taxon>Sordariomycetidae</taxon>
        <taxon>Diaporthales</taxon>
        <taxon>Gnomoniaceae</taxon>
        <taxon>Gnomoniopsis</taxon>
    </lineage>
</organism>
<evidence type="ECO:0000313" key="2">
    <source>
        <dbReference type="EMBL" id="KAJ4394739.1"/>
    </source>
</evidence>
<dbReference type="OrthoDB" id="5402392at2759"/>
<evidence type="ECO:0000256" key="1">
    <source>
        <dbReference type="SAM" id="MobiDB-lite"/>
    </source>
</evidence>
<feature type="compositionally biased region" description="Basic and acidic residues" evidence="1">
    <location>
        <begin position="388"/>
        <end position="397"/>
    </location>
</feature>
<protein>
    <submittedName>
        <fullName evidence="2">Uncharacterized protein</fullName>
    </submittedName>
</protein>
<dbReference type="EMBL" id="JAPEVB010000002">
    <property type="protein sequence ID" value="KAJ4394739.1"/>
    <property type="molecule type" value="Genomic_DNA"/>
</dbReference>
<dbReference type="Proteomes" id="UP001140453">
    <property type="component" value="Unassembled WGS sequence"/>
</dbReference>
<accession>A0A9W9D0L2</accession>
<keyword evidence="3" id="KW-1185">Reference proteome</keyword>
<reference evidence="2" key="1">
    <citation type="submission" date="2022-10" db="EMBL/GenBank/DDBJ databases">
        <title>Tapping the CABI collections for fungal endophytes: first genome assemblies for Collariella, Neodidymelliopsis, Ascochyta clinopodiicola, Didymella pomorum, Didymosphaeria variabile, Neocosmospora piperis and Neocucurbitaria cava.</title>
        <authorList>
            <person name="Hill R."/>
        </authorList>
    </citation>
    <scope>NUCLEOTIDE SEQUENCE</scope>
    <source>
        <strain evidence="2">IMI 355082</strain>
    </source>
</reference>
<sequence>MAAAAETVQSIQKALEPYIRPREEVEQIRRILALNLRSCYENGPQSGPLALAEPDCTIKTTDVRGLQRDYLKALHANIKAQREYESVSQQQVVKEVKDAKLRNSKDGGRLEDQITAIKLRRKRERLQTVDKYINQLAQKPAASPEFLQSEEIFQSLRRLPEVPKTVVSSFTVDKSSTKTDLKALVDRLEKAVLRSKLLLRKEEQLLEQVKARSTVSPGQVSECAKLAALKTTRNELISWMETELSKASAVEEPDPEEAGRGEAKVDKAHLDKQLALIRGKYVEYVAARKSLVQLVAQSPQSPTKLQQEAMATEHSEVLPPPPPLTTHLITPYIENLLSVAHEQKAAITQKSHFTNVLTKQSEDIGKALVRLADESQLLPEHPTRRRQERLGGDSLDKRGHEITTSVQSWVSAADSAKLATLETIAEKIEEGQIALEGSTKYLAEIDQLLGRTVGVPDESVDGDTSMDDIWLTETQTPRKGSKAPAKSKSDATKGPKDVWSLLDGNLGLINAEDSPRK</sequence>